<feature type="domain" description="Oxidoreductase molybdopterin-binding" evidence="1">
    <location>
        <begin position="83"/>
        <end position="152"/>
    </location>
</feature>
<dbReference type="Proteomes" id="UP000199074">
    <property type="component" value="Unassembled WGS sequence"/>
</dbReference>
<gene>
    <name evidence="2" type="ORF">SAMN05216456_1377</name>
</gene>
<dbReference type="AlphaFoldDB" id="A0A1I7NA53"/>
<dbReference type="Pfam" id="PF00174">
    <property type="entry name" value="Oxidored_molyb"/>
    <property type="match status" value="1"/>
</dbReference>
<dbReference type="Gene3D" id="3.90.420.10">
    <property type="entry name" value="Oxidoreductase, molybdopterin-binding domain"/>
    <property type="match status" value="1"/>
</dbReference>
<evidence type="ECO:0000313" key="2">
    <source>
        <dbReference type="EMBL" id="SFV31554.1"/>
    </source>
</evidence>
<evidence type="ECO:0000313" key="3">
    <source>
        <dbReference type="Proteomes" id="UP000199074"/>
    </source>
</evidence>
<organism evidence="2 3">
    <name type="scientific">Devosia crocina</name>
    <dbReference type="NCBI Taxonomy" id="429728"/>
    <lineage>
        <taxon>Bacteria</taxon>
        <taxon>Pseudomonadati</taxon>
        <taxon>Pseudomonadota</taxon>
        <taxon>Alphaproteobacteria</taxon>
        <taxon>Hyphomicrobiales</taxon>
        <taxon>Devosiaceae</taxon>
        <taxon>Devosia</taxon>
    </lineage>
</organism>
<dbReference type="STRING" id="429728.SAMN05216456_1377"/>
<sequence>MLEMRAAWTSVWAPLAFALSVGALEAGVVVAAEPLPPPEGPVLLVVSGNLEVTNSPHGAQFDREMLYGLGLTAVDTTTAWTDGVQAFEGVLLSAVLDRVGAHGTTITATAINDYEARIPFEDAATYEVLLAAKMNGTEMTVRDRGPLWVVYPRDAYPVLMEPLFNDRWVWQLREIRVE</sequence>
<dbReference type="EMBL" id="FPCK01000001">
    <property type="protein sequence ID" value="SFV31554.1"/>
    <property type="molecule type" value="Genomic_DNA"/>
</dbReference>
<protein>
    <recommendedName>
        <fullName evidence="1">Oxidoreductase molybdopterin-binding domain-containing protein</fullName>
    </recommendedName>
</protein>
<dbReference type="SUPFAM" id="SSF56524">
    <property type="entry name" value="Oxidoreductase molybdopterin-binding domain"/>
    <property type="match status" value="1"/>
</dbReference>
<proteinExistence type="predicted"/>
<keyword evidence="3" id="KW-1185">Reference proteome</keyword>
<dbReference type="InterPro" id="IPR000572">
    <property type="entry name" value="OxRdtase_Mopterin-bd_dom"/>
</dbReference>
<accession>A0A1I7NA53</accession>
<evidence type="ECO:0000259" key="1">
    <source>
        <dbReference type="Pfam" id="PF00174"/>
    </source>
</evidence>
<reference evidence="2 3" key="1">
    <citation type="submission" date="2016-10" db="EMBL/GenBank/DDBJ databases">
        <authorList>
            <person name="de Groot N.N."/>
        </authorList>
    </citation>
    <scope>NUCLEOTIDE SEQUENCE [LARGE SCALE GENOMIC DNA]</scope>
    <source>
        <strain evidence="2 3">IPL20</strain>
    </source>
</reference>
<dbReference type="InterPro" id="IPR036374">
    <property type="entry name" value="OxRdtase_Mopterin-bd_sf"/>
</dbReference>
<name>A0A1I7NA53_9HYPH</name>